<protein>
    <recommendedName>
        <fullName evidence="4">Lipase chaperone</fullName>
    </recommendedName>
    <alternativeName>
        <fullName evidence="15">Lipase foldase</fullName>
    </alternativeName>
    <alternativeName>
        <fullName evidence="13">Lipase helper protein</fullName>
    </alternativeName>
    <alternativeName>
        <fullName evidence="14">Lipase modulator</fullName>
    </alternativeName>
</protein>
<dbReference type="AlphaFoldDB" id="A0A6L9MT00"/>
<evidence type="ECO:0000313" key="17">
    <source>
        <dbReference type="Proteomes" id="UP000478837"/>
    </source>
</evidence>
<evidence type="ECO:0000256" key="13">
    <source>
        <dbReference type="ARBA" id="ARBA00030948"/>
    </source>
</evidence>
<dbReference type="GO" id="GO:0006457">
    <property type="term" value="P:protein folding"/>
    <property type="evidence" value="ECO:0007669"/>
    <property type="project" value="InterPro"/>
</dbReference>
<evidence type="ECO:0000256" key="3">
    <source>
        <dbReference type="ARBA" id="ARBA00010358"/>
    </source>
</evidence>
<dbReference type="Proteomes" id="UP000478837">
    <property type="component" value="Unassembled WGS sequence"/>
</dbReference>
<evidence type="ECO:0000256" key="7">
    <source>
        <dbReference type="ARBA" id="ARBA00022692"/>
    </source>
</evidence>
<comment type="caution">
    <text evidence="16">The sequence shown here is derived from an EMBL/GenBank/DDBJ whole genome shotgun (WGS) entry which is preliminary data.</text>
</comment>
<organism evidence="16 17">
    <name type="scientific">Alteromonas hispanica</name>
    <dbReference type="NCBI Taxonomy" id="315421"/>
    <lineage>
        <taxon>Bacteria</taxon>
        <taxon>Pseudomonadati</taxon>
        <taxon>Pseudomonadota</taxon>
        <taxon>Gammaproteobacteria</taxon>
        <taxon>Alteromonadales</taxon>
        <taxon>Alteromonadaceae</taxon>
        <taxon>Alteromonas/Salinimonas group</taxon>
        <taxon>Alteromonas</taxon>
    </lineage>
</organism>
<gene>
    <name evidence="16" type="ORF">GTW09_06195</name>
</gene>
<evidence type="ECO:0000256" key="9">
    <source>
        <dbReference type="ARBA" id="ARBA00022989"/>
    </source>
</evidence>
<evidence type="ECO:0000313" key="16">
    <source>
        <dbReference type="EMBL" id="NDW21103.1"/>
    </source>
</evidence>
<evidence type="ECO:0000256" key="4">
    <source>
        <dbReference type="ARBA" id="ARBA00019692"/>
    </source>
</evidence>
<keyword evidence="10" id="KW-0443">Lipid metabolism</keyword>
<comment type="function">
    <text evidence="1">May be involved in the folding of the extracellular lipase during its passage through the periplasm.</text>
</comment>
<dbReference type="Pfam" id="PF03280">
    <property type="entry name" value="Lipase_chap"/>
    <property type="match status" value="1"/>
</dbReference>
<keyword evidence="7" id="KW-0812">Transmembrane</keyword>
<evidence type="ECO:0000256" key="8">
    <source>
        <dbReference type="ARBA" id="ARBA00022963"/>
    </source>
</evidence>
<evidence type="ECO:0000256" key="6">
    <source>
        <dbReference type="ARBA" id="ARBA00022519"/>
    </source>
</evidence>
<dbReference type="GO" id="GO:0016042">
    <property type="term" value="P:lipid catabolic process"/>
    <property type="evidence" value="ECO:0007669"/>
    <property type="project" value="UniProtKB-KW"/>
</dbReference>
<dbReference type="GO" id="GO:0051082">
    <property type="term" value="F:unfolded protein binding"/>
    <property type="evidence" value="ECO:0007669"/>
    <property type="project" value="InterPro"/>
</dbReference>
<keyword evidence="9" id="KW-1133">Transmembrane helix</keyword>
<keyword evidence="5" id="KW-1003">Cell membrane</keyword>
<evidence type="ECO:0000256" key="12">
    <source>
        <dbReference type="ARBA" id="ARBA00023186"/>
    </source>
</evidence>
<comment type="similarity">
    <text evidence="3">Belongs to the lipase chaperone family.</text>
</comment>
<evidence type="ECO:0000256" key="5">
    <source>
        <dbReference type="ARBA" id="ARBA00022475"/>
    </source>
</evidence>
<name>A0A6L9MT00_9ALTE</name>
<evidence type="ECO:0000256" key="2">
    <source>
        <dbReference type="ARBA" id="ARBA00004383"/>
    </source>
</evidence>
<proteinExistence type="inferred from homology"/>
<evidence type="ECO:0000256" key="14">
    <source>
        <dbReference type="ARBA" id="ARBA00031542"/>
    </source>
</evidence>
<keyword evidence="11" id="KW-0472">Membrane</keyword>
<evidence type="ECO:0000256" key="10">
    <source>
        <dbReference type="ARBA" id="ARBA00023098"/>
    </source>
</evidence>
<sequence length="322" mass="36854">MKKVVVYGGLLALLLGAFLAIQLGHAPYPSVHSNSVERSSSPTTVTGSHATASFISPKLVAKPDDTHSSDNKRVPFRLDNRVRDKFELFIAEHSEKAPLTVKLAFVKSSLLTYTEETHDYAVGLFARYVDYKVALADENVEIDTVNFSLQDIRIKLDERVDIRLQFFSQNEYDYLFGQDEHTDNEALSRLAIAQDDTLSRAQKKDAIIESLEVASDRDAFKPTIDIHKIKKIKQQYKDNNSRFSAISAEFGDEVAQRFVELWSEQEGWEKKIEGYRLYLAQLNNNDVSKEAHHELLREYEEQHFTSNELKRVKVLVSRKDPL</sequence>
<dbReference type="InterPro" id="IPR004961">
    <property type="entry name" value="Lipase_chaperone"/>
</dbReference>
<keyword evidence="12" id="KW-0143">Chaperone</keyword>
<dbReference type="RefSeq" id="WP_163110900.1">
    <property type="nucleotide sequence ID" value="NZ_JAAAWP010000003.1"/>
</dbReference>
<dbReference type="SUPFAM" id="SSF158855">
    <property type="entry name" value="Lipase chaperone-like"/>
    <property type="match status" value="1"/>
</dbReference>
<dbReference type="EMBL" id="JAAAWP010000003">
    <property type="protein sequence ID" value="NDW21103.1"/>
    <property type="molecule type" value="Genomic_DNA"/>
</dbReference>
<reference evidence="16 17" key="1">
    <citation type="submission" date="2020-01" db="EMBL/GenBank/DDBJ databases">
        <title>Genomes of bacteria type strains.</title>
        <authorList>
            <person name="Chen J."/>
            <person name="Zhu S."/>
            <person name="Yang J."/>
        </authorList>
    </citation>
    <scope>NUCLEOTIDE SEQUENCE [LARGE SCALE GENOMIC DNA]</scope>
    <source>
        <strain evidence="16 17">LMG 22958</strain>
    </source>
</reference>
<evidence type="ECO:0000256" key="15">
    <source>
        <dbReference type="ARBA" id="ARBA00033028"/>
    </source>
</evidence>
<keyword evidence="17" id="KW-1185">Reference proteome</keyword>
<accession>A0A6L9MT00</accession>
<evidence type="ECO:0000256" key="1">
    <source>
        <dbReference type="ARBA" id="ARBA00003280"/>
    </source>
</evidence>
<keyword evidence="8" id="KW-0442">Lipid degradation</keyword>
<comment type="subcellular location">
    <subcellularLocation>
        <location evidence="2">Cell inner membrane</location>
        <topology evidence="2">Single-pass membrane protein</topology>
        <orientation evidence="2">Periplasmic side</orientation>
    </subcellularLocation>
</comment>
<dbReference type="GO" id="GO:0005886">
    <property type="term" value="C:plasma membrane"/>
    <property type="evidence" value="ECO:0007669"/>
    <property type="project" value="UniProtKB-SubCell"/>
</dbReference>
<evidence type="ECO:0000256" key="11">
    <source>
        <dbReference type="ARBA" id="ARBA00023136"/>
    </source>
</evidence>
<keyword evidence="6" id="KW-0997">Cell inner membrane</keyword>